<evidence type="ECO:0000313" key="2">
    <source>
        <dbReference type="EMBL" id="NML17263.1"/>
    </source>
</evidence>
<evidence type="ECO:0000256" key="1">
    <source>
        <dbReference type="SAM" id="MobiDB-lite"/>
    </source>
</evidence>
<accession>A0A848FG83</accession>
<organism evidence="2 3">
    <name type="scientific">Azohydromonas caseinilytica</name>
    <dbReference type="NCBI Taxonomy" id="2728836"/>
    <lineage>
        <taxon>Bacteria</taxon>
        <taxon>Pseudomonadati</taxon>
        <taxon>Pseudomonadota</taxon>
        <taxon>Betaproteobacteria</taxon>
        <taxon>Burkholderiales</taxon>
        <taxon>Sphaerotilaceae</taxon>
        <taxon>Azohydromonas</taxon>
    </lineage>
</organism>
<reference evidence="2 3" key="1">
    <citation type="submission" date="2020-04" db="EMBL/GenBank/DDBJ databases">
        <title>Azohydromonas sp. isolated from soil.</title>
        <authorList>
            <person name="Dahal R.H."/>
        </authorList>
    </citation>
    <scope>NUCLEOTIDE SEQUENCE [LARGE SCALE GENOMIC DNA]</scope>
    <source>
        <strain evidence="2 3">G-1-1-14</strain>
    </source>
</reference>
<dbReference type="Proteomes" id="UP000574067">
    <property type="component" value="Unassembled WGS sequence"/>
</dbReference>
<protein>
    <submittedName>
        <fullName evidence="2">Uncharacterized protein</fullName>
    </submittedName>
</protein>
<proteinExistence type="predicted"/>
<keyword evidence="3" id="KW-1185">Reference proteome</keyword>
<name>A0A848FG83_9BURK</name>
<feature type="region of interest" description="Disordered" evidence="1">
    <location>
        <begin position="72"/>
        <end position="95"/>
    </location>
</feature>
<comment type="caution">
    <text evidence="2">The sequence shown here is derived from an EMBL/GenBank/DDBJ whole genome shotgun (WGS) entry which is preliminary data.</text>
</comment>
<sequence length="95" mass="10605">MNDLAVLSFDCTELRRRLSELHEQQPPADPATPSIRIGIEDAEGALVHVVEASRLVEAVKVFEVLGDYGLEPRNGRHRTQDGRRLTRLYSAARPA</sequence>
<dbReference type="AlphaFoldDB" id="A0A848FG83"/>
<evidence type="ECO:0000313" key="3">
    <source>
        <dbReference type="Proteomes" id="UP000574067"/>
    </source>
</evidence>
<dbReference type="EMBL" id="JABBFW010000016">
    <property type="protein sequence ID" value="NML17263.1"/>
    <property type="molecule type" value="Genomic_DNA"/>
</dbReference>
<dbReference type="RefSeq" id="WP_169162169.1">
    <property type="nucleotide sequence ID" value="NZ_JABBFW010000016.1"/>
</dbReference>
<gene>
    <name evidence="2" type="ORF">HHL10_20005</name>
</gene>